<gene>
    <name evidence="1" type="ORF">J3359_16045</name>
</gene>
<keyword evidence="1" id="KW-0121">Carboxypeptidase</keyword>
<dbReference type="KEGG" id="pcea:J3359_16045"/>
<evidence type="ECO:0000313" key="1">
    <source>
        <dbReference type="EMBL" id="QTE24549.1"/>
    </source>
</evidence>
<evidence type="ECO:0000313" key="2">
    <source>
        <dbReference type="Proteomes" id="UP000663920"/>
    </source>
</evidence>
<dbReference type="GO" id="GO:0004180">
    <property type="term" value="F:carboxypeptidase activity"/>
    <property type="evidence" value="ECO:0007669"/>
    <property type="project" value="UniProtKB-KW"/>
</dbReference>
<keyword evidence="2" id="KW-1185">Reference proteome</keyword>
<dbReference type="SUPFAM" id="SSF49464">
    <property type="entry name" value="Carboxypeptidase regulatory domain-like"/>
    <property type="match status" value="1"/>
</dbReference>
<sequence length="95" mass="10430">MVSDASGALPGVSIVLEGTTKGTETNFDGKFKFPQPLKKGDVLIFSYIGYKTQKVVIDSKNASSKIVLDIHFKNEDIFLMGAVDVKKIYKSKKKS</sequence>
<dbReference type="EMBL" id="CP071869">
    <property type="protein sequence ID" value="QTE24549.1"/>
    <property type="molecule type" value="Genomic_DNA"/>
</dbReference>
<protein>
    <submittedName>
        <fullName evidence="1">Carboxypeptidase-like regulatory domain-containing protein</fullName>
    </submittedName>
</protein>
<accession>A0A975CT79</accession>
<dbReference type="Gene3D" id="2.60.40.1120">
    <property type="entry name" value="Carboxypeptidase-like, regulatory domain"/>
    <property type="match status" value="1"/>
</dbReference>
<reference evidence="1 2" key="1">
    <citation type="submission" date="2021-03" db="EMBL/GenBank/DDBJ databases">
        <title>Complete genome of Polaribacter_sp.SM13.</title>
        <authorList>
            <person name="Jeong S.W."/>
            <person name="Bae J.W."/>
        </authorList>
    </citation>
    <scope>NUCLEOTIDE SEQUENCE [LARGE SCALE GENOMIC DNA]</scope>
    <source>
        <strain evidence="1 2">SM13</strain>
    </source>
</reference>
<dbReference type="AlphaFoldDB" id="A0A975CT79"/>
<dbReference type="InterPro" id="IPR008969">
    <property type="entry name" value="CarboxyPept-like_regulatory"/>
</dbReference>
<dbReference type="Proteomes" id="UP000663920">
    <property type="component" value="Chromosome"/>
</dbReference>
<keyword evidence="1" id="KW-0645">Protease</keyword>
<keyword evidence="1" id="KW-0378">Hydrolase</keyword>
<proteinExistence type="predicted"/>
<organism evidence="1 2">
    <name type="scientific">Polaribacter cellanae</name>
    <dbReference type="NCBI Taxonomy" id="2818493"/>
    <lineage>
        <taxon>Bacteria</taxon>
        <taxon>Pseudomonadati</taxon>
        <taxon>Bacteroidota</taxon>
        <taxon>Flavobacteriia</taxon>
        <taxon>Flavobacteriales</taxon>
        <taxon>Flavobacteriaceae</taxon>
    </lineage>
</organism>
<name>A0A975CT79_9FLAO</name>
<dbReference type="Pfam" id="PF13715">
    <property type="entry name" value="CarbopepD_reg_2"/>
    <property type="match status" value="1"/>
</dbReference>